<dbReference type="EMBL" id="JAIWYP010000009">
    <property type="protein sequence ID" value="KAH3776825.1"/>
    <property type="molecule type" value="Genomic_DNA"/>
</dbReference>
<accession>A0A9D4IJQ0</accession>
<name>A0A9D4IJQ0_DREPO</name>
<sequence length="59" mass="6474">MLCVPTLSQPDGRDACLHLLDEVLDRGVLCECLVEEELLEVGHQVLPAYVLGQSVRQLG</sequence>
<dbReference type="Proteomes" id="UP000828390">
    <property type="component" value="Unassembled WGS sequence"/>
</dbReference>
<dbReference type="AlphaFoldDB" id="A0A9D4IJQ0"/>
<organism evidence="1 2">
    <name type="scientific">Dreissena polymorpha</name>
    <name type="common">Zebra mussel</name>
    <name type="synonym">Mytilus polymorpha</name>
    <dbReference type="NCBI Taxonomy" id="45954"/>
    <lineage>
        <taxon>Eukaryota</taxon>
        <taxon>Metazoa</taxon>
        <taxon>Spiralia</taxon>
        <taxon>Lophotrochozoa</taxon>
        <taxon>Mollusca</taxon>
        <taxon>Bivalvia</taxon>
        <taxon>Autobranchia</taxon>
        <taxon>Heteroconchia</taxon>
        <taxon>Euheterodonta</taxon>
        <taxon>Imparidentia</taxon>
        <taxon>Neoheterodontei</taxon>
        <taxon>Myida</taxon>
        <taxon>Dreissenoidea</taxon>
        <taxon>Dreissenidae</taxon>
        <taxon>Dreissena</taxon>
    </lineage>
</organism>
<reference evidence="1" key="1">
    <citation type="journal article" date="2019" name="bioRxiv">
        <title>The Genome of the Zebra Mussel, Dreissena polymorpha: A Resource for Invasive Species Research.</title>
        <authorList>
            <person name="McCartney M.A."/>
            <person name="Auch B."/>
            <person name="Kono T."/>
            <person name="Mallez S."/>
            <person name="Zhang Y."/>
            <person name="Obille A."/>
            <person name="Becker A."/>
            <person name="Abrahante J.E."/>
            <person name="Garbe J."/>
            <person name="Badalamenti J.P."/>
            <person name="Herman A."/>
            <person name="Mangelson H."/>
            <person name="Liachko I."/>
            <person name="Sullivan S."/>
            <person name="Sone E.D."/>
            <person name="Koren S."/>
            <person name="Silverstein K.A.T."/>
            <person name="Beckman K.B."/>
            <person name="Gohl D.M."/>
        </authorList>
    </citation>
    <scope>NUCLEOTIDE SEQUENCE</scope>
    <source>
        <strain evidence="1">Duluth1</strain>
        <tissue evidence="1">Whole animal</tissue>
    </source>
</reference>
<reference evidence="1" key="2">
    <citation type="submission" date="2020-11" db="EMBL/GenBank/DDBJ databases">
        <authorList>
            <person name="McCartney M.A."/>
            <person name="Auch B."/>
            <person name="Kono T."/>
            <person name="Mallez S."/>
            <person name="Becker A."/>
            <person name="Gohl D.M."/>
            <person name="Silverstein K.A.T."/>
            <person name="Koren S."/>
            <person name="Bechman K.B."/>
            <person name="Herman A."/>
            <person name="Abrahante J.E."/>
            <person name="Garbe J."/>
        </authorList>
    </citation>
    <scope>NUCLEOTIDE SEQUENCE</scope>
    <source>
        <strain evidence="1">Duluth1</strain>
        <tissue evidence="1">Whole animal</tissue>
    </source>
</reference>
<gene>
    <name evidence="1" type="ORF">DPMN_178258</name>
</gene>
<evidence type="ECO:0000313" key="1">
    <source>
        <dbReference type="EMBL" id="KAH3776825.1"/>
    </source>
</evidence>
<comment type="caution">
    <text evidence="1">The sequence shown here is derived from an EMBL/GenBank/DDBJ whole genome shotgun (WGS) entry which is preliminary data.</text>
</comment>
<proteinExistence type="predicted"/>
<keyword evidence="2" id="KW-1185">Reference proteome</keyword>
<protein>
    <submittedName>
        <fullName evidence="1">Uncharacterized protein</fullName>
    </submittedName>
</protein>
<evidence type="ECO:0000313" key="2">
    <source>
        <dbReference type="Proteomes" id="UP000828390"/>
    </source>
</evidence>